<dbReference type="AlphaFoldDB" id="A0A1H7RX73"/>
<accession>A0A1H7RX73</accession>
<proteinExistence type="predicted"/>
<dbReference type="STRING" id="1038014.SAMN04487910_2893"/>
<reference evidence="2 3" key="1">
    <citation type="submission" date="2016-10" db="EMBL/GenBank/DDBJ databases">
        <authorList>
            <person name="de Groot N.N."/>
        </authorList>
    </citation>
    <scope>NUCLEOTIDE SEQUENCE [LARGE SCALE GENOMIC DNA]</scope>
    <source>
        <strain evidence="2 3">DSM 25232</strain>
    </source>
</reference>
<evidence type="ECO:0000313" key="2">
    <source>
        <dbReference type="EMBL" id="SEL64294.1"/>
    </source>
</evidence>
<organism evidence="2 3">
    <name type="scientific">Aquimarina amphilecti</name>
    <dbReference type="NCBI Taxonomy" id="1038014"/>
    <lineage>
        <taxon>Bacteria</taxon>
        <taxon>Pseudomonadati</taxon>
        <taxon>Bacteroidota</taxon>
        <taxon>Flavobacteriia</taxon>
        <taxon>Flavobacteriales</taxon>
        <taxon>Flavobacteriaceae</taxon>
        <taxon>Aquimarina</taxon>
    </lineage>
</organism>
<gene>
    <name evidence="2" type="ORF">SAMN04487910_2893</name>
</gene>
<keyword evidence="3" id="KW-1185">Reference proteome</keyword>
<keyword evidence="1" id="KW-1133">Transmembrane helix</keyword>
<sequence>MMKIFRFFEFAYLAIMCFFLYEAYEEWGKEDSRSILYLCFAGVAVFMFFFKRNFRKRFDANNKDNN</sequence>
<protein>
    <submittedName>
        <fullName evidence="2">Uncharacterized protein</fullName>
    </submittedName>
</protein>
<name>A0A1H7RX73_AQUAM</name>
<keyword evidence="1" id="KW-0812">Transmembrane</keyword>
<evidence type="ECO:0000313" key="3">
    <source>
        <dbReference type="Proteomes" id="UP000198521"/>
    </source>
</evidence>
<keyword evidence="1" id="KW-0472">Membrane</keyword>
<feature type="transmembrane region" description="Helical" evidence="1">
    <location>
        <begin position="7"/>
        <end position="23"/>
    </location>
</feature>
<dbReference type="Proteomes" id="UP000198521">
    <property type="component" value="Unassembled WGS sequence"/>
</dbReference>
<dbReference type="EMBL" id="FOAB01000005">
    <property type="protein sequence ID" value="SEL64294.1"/>
    <property type="molecule type" value="Genomic_DNA"/>
</dbReference>
<evidence type="ECO:0000256" key="1">
    <source>
        <dbReference type="SAM" id="Phobius"/>
    </source>
</evidence>
<feature type="transmembrane region" description="Helical" evidence="1">
    <location>
        <begin position="35"/>
        <end position="54"/>
    </location>
</feature>